<dbReference type="AlphaFoldDB" id="A0A0F9A918"/>
<comment type="caution">
    <text evidence="2">The sequence shown here is derived from an EMBL/GenBank/DDBJ whole genome shotgun (WGS) entry which is preliminary data.</text>
</comment>
<gene>
    <name evidence="2" type="ORF">LCGC14_2600790</name>
</gene>
<feature type="non-terminal residue" evidence="2">
    <location>
        <position position="1"/>
    </location>
</feature>
<name>A0A0F9A918_9ZZZZ</name>
<protein>
    <submittedName>
        <fullName evidence="2">Uncharacterized protein</fullName>
    </submittedName>
</protein>
<evidence type="ECO:0000313" key="2">
    <source>
        <dbReference type="EMBL" id="KKL05965.1"/>
    </source>
</evidence>
<accession>A0A0F9A918</accession>
<dbReference type="EMBL" id="LAZR01043906">
    <property type="protein sequence ID" value="KKL05965.1"/>
    <property type="molecule type" value="Genomic_DNA"/>
</dbReference>
<reference evidence="2" key="1">
    <citation type="journal article" date="2015" name="Nature">
        <title>Complex archaea that bridge the gap between prokaryotes and eukaryotes.</title>
        <authorList>
            <person name="Spang A."/>
            <person name="Saw J.H."/>
            <person name="Jorgensen S.L."/>
            <person name="Zaremba-Niedzwiedzka K."/>
            <person name="Martijn J."/>
            <person name="Lind A.E."/>
            <person name="van Eijk R."/>
            <person name="Schleper C."/>
            <person name="Guy L."/>
            <person name="Ettema T.J."/>
        </authorList>
    </citation>
    <scope>NUCLEOTIDE SEQUENCE</scope>
</reference>
<evidence type="ECO:0000256" key="1">
    <source>
        <dbReference type="SAM" id="MobiDB-lite"/>
    </source>
</evidence>
<proteinExistence type="predicted"/>
<sequence length="34" mass="3794">VSGAWGSHEPDDHLNEDLDADDFMPLANPKNEAW</sequence>
<organism evidence="2">
    <name type="scientific">marine sediment metagenome</name>
    <dbReference type="NCBI Taxonomy" id="412755"/>
    <lineage>
        <taxon>unclassified sequences</taxon>
        <taxon>metagenomes</taxon>
        <taxon>ecological metagenomes</taxon>
    </lineage>
</organism>
<feature type="region of interest" description="Disordered" evidence="1">
    <location>
        <begin position="1"/>
        <end position="34"/>
    </location>
</feature>